<evidence type="ECO:0000313" key="3">
    <source>
        <dbReference type="EMBL" id="MBE1484823.1"/>
    </source>
</evidence>
<evidence type="ECO:0000256" key="2">
    <source>
        <dbReference type="SAM" id="Phobius"/>
    </source>
</evidence>
<dbReference type="InterPro" id="IPR021454">
    <property type="entry name" value="DUF3105"/>
</dbReference>
<name>A0A927M3G3_9ACTN</name>
<dbReference type="RefSeq" id="WP_192765123.1">
    <property type="nucleotide sequence ID" value="NZ_JADBEB010000001.1"/>
</dbReference>
<feature type="region of interest" description="Disordered" evidence="1">
    <location>
        <begin position="271"/>
        <end position="302"/>
    </location>
</feature>
<feature type="compositionally biased region" description="Low complexity" evidence="1">
    <location>
        <begin position="34"/>
        <end position="66"/>
    </location>
</feature>
<sequence length="302" mass="31191">MSISTSGGEQRRPSVVSTGKKAPAGGKPAEDGKAAGTKPAEGKAAGAKPAGTAAKTNPAGRVPANRPGGGGGKKPQQRRPVTPVRVSQGRSWGSIGLFVAVGVVTAAIIGYGAYAVIQNGKSWEDKASAIDGITNFRESDPSVVDPFPGKQSHEPGPLTYKITPPVGSSHNNAWQNCMGDVYDAPIANEHAVHSLEHGAVWVTYKSDLPADQVEQLAAKVRGNEFMLMSPVQNLDRPISLQAWGYQLKLDTAGDGRIDDFIGALRQNASMEPGAPCSGGITATGTAPRDNVQGDQPQAPVGG</sequence>
<evidence type="ECO:0008006" key="5">
    <source>
        <dbReference type="Google" id="ProtNLM"/>
    </source>
</evidence>
<feature type="transmembrane region" description="Helical" evidence="2">
    <location>
        <begin position="95"/>
        <end position="117"/>
    </location>
</feature>
<comment type="caution">
    <text evidence="3">The sequence shown here is derived from an EMBL/GenBank/DDBJ whole genome shotgun (WGS) entry which is preliminary data.</text>
</comment>
<dbReference type="EMBL" id="JADBEB010000001">
    <property type="protein sequence ID" value="MBE1484823.1"/>
    <property type="molecule type" value="Genomic_DNA"/>
</dbReference>
<evidence type="ECO:0000256" key="1">
    <source>
        <dbReference type="SAM" id="MobiDB-lite"/>
    </source>
</evidence>
<dbReference type="AlphaFoldDB" id="A0A927M3G3"/>
<protein>
    <recommendedName>
        <fullName evidence="5">DUF3105 domain-containing protein</fullName>
    </recommendedName>
</protein>
<keyword evidence="4" id="KW-1185">Reference proteome</keyword>
<keyword evidence="2" id="KW-1133">Transmembrane helix</keyword>
<keyword evidence="2" id="KW-0812">Transmembrane</keyword>
<evidence type="ECO:0000313" key="4">
    <source>
        <dbReference type="Proteomes" id="UP000649753"/>
    </source>
</evidence>
<reference evidence="3" key="1">
    <citation type="submission" date="2020-10" db="EMBL/GenBank/DDBJ databases">
        <title>Sequencing the genomes of 1000 actinobacteria strains.</title>
        <authorList>
            <person name="Klenk H.-P."/>
        </authorList>
    </citation>
    <scope>NUCLEOTIDE SEQUENCE</scope>
    <source>
        <strain evidence="3">DSM 46832</strain>
    </source>
</reference>
<keyword evidence="2" id="KW-0472">Membrane</keyword>
<accession>A0A927M3G3</accession>
<proteinExistence type="predicted"/>
<dbReference type="Proteomes" id="UP000649753">
    <property type="component" value="Unassembled WGS sequence"/>
</dbReference>
<feature type="region of interest" description="Disordered" evidence="1">
    <location>
        <begin position="1"/>
        <end position="87"/>
    </location>
</feature>
<organism evidence="3 4">
    <name type="scientific">Plantactinospora soyae</name>
    <dbReference type="NCBI Taxonomy" id="1544732"/>
    <lineage>
        <taxon>Bacteria</taxon>
        <taxon>Bacillati</taxon>
        <taxon>Actinomycetota</taxon>
        <taxon>Actinomycetes</taxon>
        <taxon>Micromonosporales</taxon>
        <taxon>Micromonosporaceae</taxon>
        <taxon>Plantactinospora</taxon>
    </lineage>
</organism>
<gene>
    <name evidence="3" type="ORF">H4W31_000461</name>
</gene>
<dbReference type="Pfam" id="PF11303">
    <property type="entry name" value="DUF3105"/>
    <property type="match status" value="1"/>
</dbReference>